<name>A0A0R1PYU5_9LACO</name>
<evidence type="ECO:0000313" key="4">
    <source>
        <dbReference type="Proteomes" id="UP000051790"/>
    </source>
</evidence>
<dbReference type="EMBL" id="AZEU01000315">
    <property type="protein sequence ID" value="KRL37633.1"/>
    <property type="molecule type" value="Genomic_DNA"/>
</dbReference>
<proteinExistence type="predicted"/>
<feature type="compositionally biased region" description="Polar residues" evidence="1">
    <location>
        <begin position="96"/>
        <end position="110"/>
    </location>
</feature>
<evidence type="ECO:0000256" key="2">
    <source>
        <dbReference type="SAM" id="Phobius"/>
    </source>
</evidence>
<feature type="region of interest" description="Disordered" evidence="1">
    <location>
        <begin position="76"/>
        <end position="110"/>
    </location>
</feature>
<keyword evidence="2" id="KW-0472">Membrane</keyword>
<dbReference type="PATRIC" id="fig|1423769.4.peg.3037"/>
<comment type="caution">
    <text evidence="3">The sequence shown here is derived from an EMBL/GenBank/DDBJ whole genome shotgun (WGS) entry which is preliminary data.</text>
</comment>
<keyword evidence="2" id="KW-1133">Transmembrane helix</keyword>
<accession>A0A0R1PYU5</accession>
<organism evidence="3 4">
    <name type="scientific">Lacticaseibacillus manihotivorans DSM 13343 = JCM 12514</name>
    <dbReference type="NCBI Taxonomy" id="1423769"/>
    <lineage>
        <taxon>Bacteria</taxon>
        <taxon>Bacillati</taxon>
        <taxon>Bacillota</taxon>
        <taxon>Bacilli</taxon>
        <taxon>Lactobacillales</taxon>
        <taxon>Lactobacillaceae</taxon>
        <taxon>Lacticaseibacillus</taxon>
    </lineage>
</organism>
<dbReference type="Proteomes" id="UP000051790">
    <property type="component" value="Unassembled WGS sequence"/>
</dbReference>
<feature type="transmembrane region" description="Helical" evidence="2">
    <location>
        <begin position="49"/>
        <end position="68"/>
    </location>
</feature>
<gene>
    <name evidence="3" type="ORF">FD01_GL002815</name>
</gene>
<sequence length="110" mass="11665">MAQKAGLGGIDMQTVASLIALGGIVVAVHGVFQWRTLKKQGENTHKAKLMIPLGILGVIIGGALITTTPEYQKGLAEYESGTRQSQKADRSKKASSKVSTQPNDEFSPTI</sequence>
<dbReference type="AlphaFoldDB" id="A0A0R1PYU5"/>
<evidence type="ECO:0000256" key="1">
    <source>
        <dbReference type="SAM" id="MobiDB-lite"/>
    </source>
</evidence>
<feature type="transmembrane region" description="Helical" evidence="2">
    <location>
        <begin position="15"/>
        <end position="37"/>
    </location>
</feature>
<reference evidence="3 4" key="1">
    <citation type="journal article" date="2015" name="Genome Announc.">
        <title>Expanding the biotechnology potential of lactobacilli through comparative genomics of 213 strains and associated genera.</title>
        <authorList>
            <person name="Sun Z."/>
            <person name="Harris H.M."/>
            <person name="McCann A."/>
            <person name="Guo C."/>
            <person name="Argimon S."/>
            <person name="Zhang W."/>
            <person name="Yang X."/>
            <person name="Jeffery I.B."/>
            <person name="Cooney J.C."/>
            <person name="Kagawa T.F."/>
            <person name="Liu W."/>
            <person name="Song Y."/>
            <person name="Salvetti E."/>
            <person name="Wrobel A."/>
            <person name="Rasinkangas P."/>
            <person name="Parkhill J."/>
            <person name="Rea M.C."/>
            <person name="O'Sullivan O."/>
            <person name="Ritari J."/>
            <person name="Douillard F.P."/>
            <person name="Paul Ross R."/>
            <person name="Yang R."/>
            <person name="Briner A.E."/>
            <person name="Felis G.E."/>
            <person name="de Vos W.M."/>
            <person name="Barrangou R."/>
            <person name="Klaenhammer T.R."/>
            <person name="Caufield P.W."/>
            <person name="Cui Y."/>
            <person name="Zhang H."/>
            <person name="O'Toole P.W."/>
        </authorList>
    </citation>
    <scope>NUCLEOTIDE SEQUENCE [LARGE SCALE GENOMIC DNA]</scope>
    <source>
        <strain evidence="3 4">DSM 13343</strain>
    </source>
</reference>
<protein>
    <submittedName>
        <fullName evidence="3">Uncharacterized protein</fullName>
    </submittedName>
</protein>
<keyword evidence="4" id="KW-1185">Reference proteome</keyword>
<keyword evidence="2" id="KW-0812">Transmembrane</keyword>
<evidence type="ECO:0000313" key="3">
    <source>
        <dbReference type="EMBL" id="KRL37633.1"/>
    </source>
</evidence>